<feature type="compositionally biased region" description="Acidic residues" evidence="5">
    <location>
        <begin position="174"/>
        <end position="184"/>
    </location>
</feature>
<dbReference type="PROSITE" id="PS50002">
    <property type="entry name" value="SH3"/>
    <property type="match status" value="1"/>
</dbReference>
<feature type="compositionally biased region" description="Polar residues" evidence="5">
    <location>
        <begin position="870"/>
        <end position="885"/>
    </location>
</feature>
<keyword evidence="2" id="KW-0597">Phosphoprotein</keyword>
<dbReference type="SMART" id="SM00326">
    <property type="entry name" value="SH3"/>
    <property type="match status" value="1"/>
</dbReference>
<dbReference type="InterPro" id="IPR045188">
    <property type="entry name" value="Boi1/Boi2-like"/>
</dbReference>
<dbReference type="GO" id="GO:0042147">
    <property type="term" value="P:retrograde transport, endosome to Golgi"/>
    <property type="evidence" value="ECO:0007669"/>
    <property type="project" value="TreeGrafter"/>
</dbReference>
<feature type="compositionally biased region" description="Polar residues" evidence="5">
    <location>
        <begin position="404"/>
        <end position="431"/>
    </location>
</feature>
<evidence type="ECO:0000259" key="7">
    <source>
        <dbReference type="PROSITE" id="PS50003"/>
    </source>
</evidence>
<feature type="domain" description="PH" evidence="7">
    <location>
        <begin position="735"/>
        <end position="838"/>
    </location>
</feature>
<dbReference type="Gene3D" id="2.30.29.30">
    <property type="entry name" value="Pleckstrin-homology domain (PH domain)/Phosphotyrosine-binding domain (PTB)"/>
    <property type="match status" value="1"/>
</dbReference>
<sequence length="978" mass="109226">MSKLTPLETVYALHTFQAENPDEVPFEAGEPIVVLEKDDMFGDGWWQAIIHSFRGQNIHGQVGLFPRNYTSYEKPASTYFASRPTTMASYTEQNNNYQNQNPQLRSGAGVLRAYSPTNTISTISTLTTITNGQGNAVLSRPASQSPSPTPSDTIPNINNNNSDGLIPHNLVVNDDNDSDDDDVINNENLGSGESIDDRPPSHSIGHFNDKSSTSLTSPSNNNDTTTDDALLVSRTSGGSSKSNVTGNSSRSNSPRIVRQSSPLPEHQQVKEQITDDQQNETDFSRKMSTTSILSSSSSNYDVKSNHRTSAIDDDVEGNYRASVIGDHPSNWDVEKVCSWLHEKGFDSLMHQFIENDITGDVLLELTLVTLKELNIMSFGKRVKIMSAIADLKTQYKIVEEPDSQSDPMQRSQSLLSNRRVESQITVSSNKPVTHKTIAVAGSHTNNNVHNQKMKNQLQQHERLYREEEVRRQHNERIQKEAQERREQDQNSRQHQQQEDAGEEQSTPRPPSPRALTNSLYNTPVYQKSRNTSTVFSEHSEYNMNKATYSIIPEMPLQVEDHSRYNSVYTNTFNGPNGNNKARAKILSRLGYFKQNGNNMGSPGSQLMRSPSTRGWDFLLAEEEDAIKELERIEREAESQKRELHLKNKYSNSSRALVKVENSRRKFHTSAPVPPKKNLVDRNSHVGSQLGLPPGAKRSMEFGSSELRPAPSITNTSRSISGDGNLDDEILASIGIPDHEGWLKKQGEKYKTWKTRFCILKGVYLFYLKSDKIGSLGPRDPRIKGRINLSGYKIIPDENIYPGKYGFRAVHETGRMYLFAHDDAEKTKEWMKAMMKATITRDMTAPVISSCNIQTVPLPVAQKMNPRPSFTRPSSVSSEYQNNAARNNLSSPLPPHPPYPHNISPKSSHSQLIQQFPMPHPSHQPLTALIYQSSDVNAPPIAATDGSINGSIMSSSSSLHMQPPPPHPHPIHSRGTSVI</sequence>
<dbReference type="Pfam" id="PF07647">
    <property type="entry name" value="SAM_2"/>
    <property type="match status" value="1"/>
</dbReference>
<dbReference type="GO" id="GO:0055037">
    <property type="term" value="C:recycling endosome"/>
    <property type="evidence" value="ECO:0007669"/>
    <property type="project" value="TreeGrafter"/>
</dbReference>
<evidence type="ECO:0000256" key="3">
    <source>
        <dbReference type="PROSITE-ProRule" id="PRU00192"/>
    </source>
</evidence>
<feature type="compositionally biased region" description="Polar residues" evidence="5">
    <location>
        <begin position="514"/>
        <end position="525"/>
    </location>
</feature>
<accession>A0A9N8VLR6</accession>
<dbReference type="SUPFAM" id="SSF50729">
    <property type="entry name" value="PH domain-like"/>
    <property type="match status" value="1"/>
</dbReference>
<dbReference type="InterPro" id="IPR013761">
    <property type="entry name" value="SAM/pointed_sf"/>
</dbReference>
<feature type="region of interest" description="Disordered" evidence="5">
    <location>
        <begin position="400"/>
        <end position="433"/>
    </location>
</feature>
<feature type="compositionally biased region" description="Polar residues" evidence="5">
    <location>
        <begin position="233"/>
        <end position="262"/>
    </location>
</feature>
<dbReference type="InterPro" id="IPR036028">
    <property type="entry name" value="SH3-like_dom_sf"/>
</dbReference>
<feature type="compositionally biased region" description="Polar residues" evidence="5">
    <location>
        <begin position="135"/>
        <end position="163"/>
    </location>
</feature>
<feature type="compositionally biased region" description="Low complexity" evidence="5">
    <location>
        <begin position="210"/>
        <end position="228"/>
    </location>
</feature>
<evidence type="ECO:0000313" key="10">
    <source>
        <dbReference type="Proteomes" id="UP000789831"/>
    </source>
</evidence>
<dbReference type="SMART" id="SM00233">
    <property type="entry name" value="PH"/>
    <property type="match status" value="1"/>
</dbReference>
<dbReference type="CDD" id="cd00174">
    <property type="entry name" value="SH3"/>
    <property type="match status" value="1"/>
</dbReference>
<dbReference type="SUPFAM" id="SSF50044">
    <property type="entry name" value="SH3-domain"/>
    <property type="match status" value="1"/>
</dbReference>
<dbReference type="GO" id="GO:0005802">
    <property type="term" value="C:trans-Golgi network"/>
    <property type="evidence" value="ECO:0007669"/>
    <property type="project" value="TreeGrafter"/>
</dbReference>
<feature type="region of interest" description="Disordered" evidence="5">
    <location>
        <begin position="661"/>
        <end position="696"/>
    </location>
</feature>
<feature type="region of interest" description="Disordered" evidence="5">
    <location>
        <begin position="135"/>
        <end position="307"/>
    </location>
</feature>
<organism evidence="9 10">
    <name type="scientific">Ambispora gerdemannii</name>
    <dbReference type="NCBI Taxonomy" id="144530"/>
    <lineage>
        <taxon>Eukaryota</taxon>
        <taxon>Fungi</taxon>
        <taxon>Fungi incertae sedis</taxon>
        <taxon>Mucoromycota</taxon>
        <taxon>Glomeromycotina</taxon>
        <taxon>Glomeromycetes</taxon>
        <taxon>Archaeosporales</taxon>
        <taxon>Ambisporaceae</taxon>
        <taxon>Ambispora</taxon>
    </lineage>
</organism>
<evidence type="ECO:0000256" key="1">
    <source>
        <dbReference type="ARBA" id="ARBA00022443"/>
    </source>
</evidence>
<dbReference type="InterPro" id="IPR001849">
    <property type="entry name" value="PH_domain"/>
</dbReference>
<dbReference type="InterPro" id="IPR001660">
    <property type="entry name" value="SAM"/>
</dbReference>
<dbReference type="InterPro" id="IPR001452">
    <property type="entry name" value="SH3_domain"/>
</dbReference>
<feature type="compositionally biased region" description="Basic and acidic residues" evidence="5">
    <location>
        <begin position="468"/>
        <end position="497"/>
    </location>
</feature>
<gene>
    <name evidence="9" type="ORF">AGERDE_LOCUS1936</name>
</gene>
<evidence type="ECO:0000259" key="8">
    <source>
        <dbReference type="PROSITE" id="PS50105"/>
    </source>
</evidence>
<dbReference type="Gene3D" id="1.10.150.50">
    <property type="entry name" value="Transcription Factor, Ets-1"/>
    <property type="match status" value="1"/>
</dbReference>
<dbReference type="GO" id="GO:0005769">
    <property type="term" value="C:early endosome"/>
    <property type="evidence" value="ECO:0007669"/>
    <property type="project" value="TreeGrafter"/>
</dbReference>
<feature type="domain" description="SH3" evidence="6">
    <location>
        <begin position="5"/>
        <end position="75"/>
    </location>
</feature>
<dbReference type="PANTHER" id="PTHR22902">
    <property type="entry name" value="SESQUIPEDALIAN"/>
    <property type="match status" value="1"/>
</dbReference>
<keyword evidence="4" id="KW-0175">Coiled coil</keyword>
<evidence type="ECO:0000256" key="4">
    <source>
        <dbReference type="SAM" id="Coils"/>
    </source>
</evidence>
<dbReference type="Pfam" id="PF14604">
    <property type="entry name" value="SH3_9"/>
    <property type="match status" value="1"/>
</dbReference>
<dbReference type="Proteomes" id="UP000789831">
    <property type="component" value="Unassembled WGS sequence"/>
</dbReference>
<evidence type="ECO:0000256" key="2">
    <source>
        <dbReference type="ARBA" id="ARBA00022553"/>
    </source>
</evidence>
<feature type="domain" description="SAM" evidence="8">
    <location>
        <begin position="331"/>
        <end position="394"/>
    </location>
</feature>
<protein>
    <submittedName>
        <fullName evidence="9">12551_t:CDS:1</fullName>
    </submittedName>
</protein>
<dbReference type="OrthoDB" id="73680at2759"/>
<reference evidence="9" key="1">
    <citation type="submission" date="2021-06" db="EMBL/GenBank/DDBJ databases">
        <authorList>
            <person name="Kallberg Y."/>
            <person name="Tangrot J."/>
            <person name="Rosling A."/>
        </authorList>
    </citation>
    <scope>NUCLEOTIDE SEQUENCE</scope>
    <source>
        <strain evidence="9">MT106</strain>
    </source>
</reference>
<dbReference type="PANTHER" id="PTHR22902:SF27">
    <property type="entry name" value="PLECKSTRIN HOMOLOGY DOMAIN-CONTAINING FAMILY A MEMBER 3"/>
    <property type="match status" value="1"/>
</dbReference>
<dbReference type="PROSITE" id="PS50003">
    <property type="entry name" value="PH_DOMAIN"/>
    <property type="match status" value="1"/>
</dbReference>
<dbReference type="Gene3D" id="2.30.30.40">
    <property type="entry name" value="SH3 Domains"/>
    <property type="match status" value="1"/>
</dbReference>
<feature type="region of interest" description="Disordered" evidence="5">
    <location>
        <begin position="940"/>
        <end position="978"/>
    </location>
</feature>
<dbReference type="EMBL" id="CAJVPL010000148">
    <property type="protein sequence ID" value="CAG8454815.1"/>
    <property type="molecule type" value="Genomic_DNA"/>
</dbReference>
<dbReference type="GO" id="GO:0001881">
    <property type="term" value="P:receptor recycling"/>
    <property type="evidence" value="ECO:0007669"/>
    <property type="project" value="TreeGrafter"/>
</dbReference>
<evidence type="ECO:0000259" key="6">
    <source>
        <dbReference type="PROSITE" id="PS50002"/>
    </source>
</evidence>
<dbReference type="SMART" id="SM00454">
    <property type="entry name" value="SAM"/>
    <property type="match status" value="1"/>
</dbReference>
<dbReference type="GO" id="GO:0005829">
    <property type="term" value="C:cytosol"/>
    <property type="evidence" value="ECO:0007669"/>
    <property type="project" value="GOC"/>
</dbReference>
<proteinExistence type="predicted"/>
<name>A0A9N8VLR6_9GLOM</name>
<feature type="region of interest" description="Disordered" evidence="5">
    <location>
        <begin position="861"/>
        <end position="911"/>
    </location>
</feature>
<dbReference type="AlphaFoldDB" id="A0A9N8VLR6"/>
<keyword evidence="1 3" id="KW-0728">SH3 domain</keyword>
<feature type="coiled-coil region" evidence="4">
    <location>
        <begin position="615"/>
        <end position="649"/>
    </location>
</feature>
<feature type="compositionally biased region" description="Low complexity" evidence="5">
    <location>
        <begin position="288"/>
        <end position="298"/>
    </location>
</feature>
<dbReference type="SUPFAM" id="SSF47769">
    <property type="entry name" value="SAM/Pointed domain"/>
    <property type="match status" value="1"/>
</dbReference>
<evidence type="ECO:0000313" key="9">
    <source>
        <dbReference type="EMBL" id="CAG8454815.1"/>
    </source>
</evidence>
<feature type="compositionally biased region" description="Low complexity" evidence="5">
    <location>
        <begin position="950"/>
        <end position="960"/>
    </location>
</feature>
<dbReference type="Pfam" id="PF00169">
    <property type="entry name" value="PH"/>
    <property type="match status" value="1"/>
</dbReference>
<feature type="region of interest" description="Disordered" evidence="5">
    <location>
        <begin position="468"/>
        <end position="525"/>
    </location>
</feature>
<keyword evidence="10" id="KW-1185">Reference proteome</keyword>
<dbReference type="GO" id="GO:0007032">
    <property type="term" value="P:endosome organization"/>
    <property type="evidence" value="ECO:0007669"/>
    <property type="project" value="TreeGrafter"/>
</dbReference>
<dbReference type="InterPro" id="IPR011993">
    <property type="entry name" value="PH-like_dom_sf"/>
</dbReference>
<evidence type="ECO:0000256" key="5">
    <source>
        <dbReference type="SAM" id="MobiDB-lite"/>
    </source>
</evidence>
<comment type="caution">
    <text evidence="9">The sequence shown here is derived from an EMBL/GenBank/DDBJ whole genome shotgun (WGS) entry which is preliminary data.</text>
</comment>
<dbReference type="PROSITE" id="PS50105">
    <property type="entry name" value="SAM_DOMAIN"/>
    <property type="match status" value="1"/>
</dbReference>